<dbReference type="PANTHER" id="PTHR33116">
    <property type="entry name" value="REVERSE TRANSCRIPTASE ZINC-BINDING DOMAIN-CONTAINING PROTEIN-RELATED-RELATED"/>
    <property type="match status" value="1"/>
</dbReference>
<organism evidence="3 4">
    <name type="scientific">Actinidia rufa</name>
    <dbReference type="NCBI Taxonomy" id="165716"/>
    <lineage>
        <taxon>Eukaryota</taxon>
        <taxon>Viridiplantae</taxon>
        <taxon>Streptophyta</taxon>
        <taxon>Embryophyta</taxon>
        <taxon>Tracheophyta</taxon>
        <taxon>Spermatophyta</taxon>
        <taxon>Magnoliopsida</taxon>
        <taxon>eudicotyledons</taxon>
        <taxon>Gunneridae</taxon>
        <taxon>Pentapetalae</taxon>
        <taxon>asterids</taxon>
        <taxon>Ericales</taxon>
        <taxon>Actinidiaceae</taxon>
        <taxon>Actinidia</taxon>
    </lineage>
</organism>
<reference evidence="4" key="1">
    <citation type="submission" date="2019-07" db="EMBL/GenBank/DDBJ databases">
        <title>De Novo Assembly of kiwifruit Actinidia rufa.</title>
        <authorList>
            <person name="Sugita-Konishi S."/>
            <person name="Sato K."/>
            <person name="Mori E."/>
            <person name="Abe Y."/>
            <person name="Kisaki G."/>
            <person name="Hamano K."/>
            <person name="Suezawa K."/>
            <person name="Otani M."/>
            <person name="Fukuda T."/>
            <person name="Manabe T."/>
            <person name="Gomi K."/>
            <person name="Tabuchi M."/>
            <person name="Akimitsu K."/>
            <person name="Kataoka I."/>
        </authorList>
    </citation>
    <scope>NUCLEOTIDE SEQUENCE [LARGE SCALE GENOMIC DNA]</scope>
    <source>
        <strain evidence="4">cv. Fuchu</strain>
    </source>
</reference>
<accession>A0A7J0DN54</accession>
<dbReference type="OrthoDB" id="1748960at2759"/>
<proteinExistence type="predicted"/>
<evidence type="ECO:0000313" key="3">
    <source>
        <dbReference type="EMBL" id="GFS38461.1"/>
    </source>
</evidence>
<evidence type="ECO:0000259" key="2">
    <source>
        <dbReference type="Pfam" id="PF13966"/>
    </source>
</evidence>
<dbReference type="EMBL" id="BJWL01000313">
    <property type="protein sequence ID" value="GFS38461.1"/>
    <property type="molecule type" value="Genomic_DNA"/>
</dbReference>
<sequence length="448" mass="50701">MNEHFTLALKCLQENNEIVSLPSSEGHSHITIIESPRPSHPIFGVRELHGASPTLNNISALHTLHSRRFLQFPRLGARPRHFIGTKRAYFMLQYCIVPKVPNSSSMNEYRPISCCNTVYKVISKLLTNRLKAMGHYMISSCQSAFILGSIGLPDIFRKWIEVCITTPKFSISINGASHGYFPGAKGLRQGVPCLFILVMKFFSRILHSHIIAGQFSFHPKCHNLEIRHICFVDDLLILCSPDYASFHIVHHAVLEFHKFSCLSPGKSKVYFDGIPEQVKVAFCGFLGFLCGTLPVRYLGVPLISTKLIAGDCSPLIDKITTKTKQWANKSLSYAGHLQIIRAIRFNKVSFVSCNDVWTWPFLSTGAPPYQPKPHLHDSIVWSISPSSQYHATSTWNALRSHHPRVVGHKLVWFPKLIPRHSFILWMAIRGKLRTKDKLSVWRVTADAK</sequence>
<name>A0A7J0DN54_9ERIC</name>
<evidence type="ECO:0000313" key="4">
    <source>
        <dbReference type="Proteomes" id="UP000585474"/>
    </source>
</evidence>
<comment type="caution">
    <text evidence="3">The sequence shown here is derived from an EMBL/GenBank/DDBJ whole genome shotgun (WGS) entry which is preliminary data.</text>
</comment>
<dbReference type="InterPro" id="IPR000477">
    <property type="entry name" value="RT_dom"/>
</dbReference>
<feature type="domain" description="Reverse transcriptase zinc-binding" evidence="2">
    <location>
        <begin position="389"/>
        <end position="446"/>
    </location>
</feature>
<dbReference type="Pfam" id="PF00078">
    <property type="entry name" value="RVT_1"/>
    <property type="match status" value="1"/>
</dbReference>
<evidence type="ECO:0000259" key="1">
    <source>
        <dbReference type="Pfam" id="PF00078"/>
    </source>
</evidence>
<dbReference type="Proteomes" id="UP000585474">
    <property type="component" value="Unassembled WGS sequence"/>
</dbReference>
<feature type="domain" description="Reverse transcriptase" evidence="1">
    <location>
        <begin position="153"/>
        <end position="301"/>
    </location>
</feature>
<protein>
    <recommendedName>
        <fullName evidence="5">Reverse transcriptase domain-containing protein</fullName>
    </recommendedName>
</protein>
<dbReference type="AlphaFoldDB" id="A0A7J0DN54"/>
<dbReference type="PANTHER" id="PTHR33116:SF78">
    <property type="entry name" value="OS12G0587133 PROTEIN"/>
    <property type="match status" value="1"/>
</dbReference>
<dbReference type="InterPro" id="IPR026960">
    <property type="entry name" value="RVT-Znf"/>
</dbReference>
<keyword evidence="4" id="KW-1185">Reference proteome</keyword>
<evidence type="ECO:0008006" key="5">
    <source>
        <dbReference type="Google" id="ProtNLM"/>
    </source>
</evidence>
<gene>
    <name evidence="3" type="ORF">Acr_00g0057580</name>
</gene>
<dbReference type="Pfam" id="PF13966">
    <property type="entry name" value="zf-RVT"/>
    <property type="match status" value="1"/>
</dbReference>